<evidence type="ECO:0000313" key="4">
    <source>
        <dbReference type="Proteomes" id="UP000601223"/>
    </source>
</evidence>
<feature type="chain" id="PRO_5035297245" evidence="2">
    <location>
        <begin position="22"/>
        <end position="320"/>
    </location>
</feature>
<comment type="caution">
    <text evidence="3">The sequence shown here is derived from an EMBL/GenBank/DDBJ whole genome shotgun (WGS) entry which is preliminary data.</text>
</comment>
<feature type="signal peptide" evidence="2">
    <location>
        <begin position="1"/>
        <end position="21"/>
    </location>
</feature>
<protein>
    <submittedName>
        <fullName evidence="3">Uncharacterized protein</fullName>
    </submittedName>
</protein>
<name>A0A8J3JR59_9ACTN</name>
<feature type="compositionally biased region" description="Low complexity" evidence="1">
    <location>
        <begin position="89"/>
        <end position="103"/>
    </location>
</feature>
<organism evidence="3 4">
    <name type="scientific">Catellatospora bangladeshensis</name>
    <dbReference type="NCBI Taxonomy" id="310355"/>
    <lineage>
        <taxon>Bacteria</taxon>
        <taxon>Bacillati</taxon>
        <taxon>Actinomycetota</taxon>
        <taxon>Actinomycetes</taxon>
        <taxon>Micromonosporales</taxon>
        <taxon>Micromonosporaceae</taxon>
        <taxon>Catellatospora</taxon>
    </lineage>
</organism>
<sequence>MPARHGAVGIGLVLVLVSACGATPPAGTQPATPATGTSADTFAAVEAALAEANQLEAQVRTAQVQLAVRCMTRQGFTVHPARPPVTTRADALAPPLLSPGLPDARTRGYGIGETVASAEPSPPADGFSRLARADQERYEQAWSRTADGAPWRDGPDGRPLPAGCLGEAYAVLHGAARHGPRNPVTELSPAAQDAYHEHPRLTAALTAWSSCVEQHGQPRFTDPAQAYRYAEHFHYPAGDSAEDPVPAGGPWPFAQARPREIALATADAECADRSGLRQVQPQVWREAVASAYVQLEPQFVAYRDALTRALGNARTALVEA</sequence>
<proteinExistence type="predicted"/>
<keyword evidence="4" id="KW-1185">Reference proteome</keyword>
<keyword evidence="2" id="KW-0732">Signal</keyword>
<reference evidence="3 4" key="1">
    <citation type="submission" date="2021-01" db="EMBL/GenBank/DDBJ databases">
        <title>Whole genome shotgun sequence of Catellatospora bangladeshensis NBRC 107357.</title>
        <authorList>
            <person name="Komaki H."/>
            <person name="Tamura T."/>
        </authorList>
    </citation>
    <scope>NUCLEOTIDE SEQUENCE [LARGE SCALE GENOMIC DNA]</scope>
    <source>
        <strain evidence="3 4">NBRC 107357</strain>
    </source>
</reference>
<dbReference type="PROSITE" id="PS51257">
    <property type="entry name" value="PROKAR_LIPOPROTEIN"/>
    <property type="match status" value="1"/>
</dbReference>
<dbReference type="EMBL" id="BONF01000019">
    <property type="protein sequence ID" value="GIF82324.1"/>
    <property type="molecule type" value="Genomic_DNA"/>
</dbReference>
<dbReference type="RefSeq" id="WP_203747343.1">
    <property type="nucleotide sequence ID" value="NZ_BONF01000019.1"/>
</dbReference>
<dbReference type="Proteomes" id="UP000601223">
    <property type="component" value="Unassembled WGS sequence"/>
</dbReference>
<gene>
    <name evidence="3" type="ORF">Cba03nite_36730</name>
</gene>
<evidence type="ECO:0000256" key="2">
    <source>
        <dbReference type="SAM" id="SignalP"/>
    </source>
</evidence>
<feature type="region of interest" description="Disordered" evidence="1">
    <location>
        <begin position="81"/>
        <end position="103"/>
    </location>
</feature>
<dbReference type="AlphaFoldDB" id="A0A8J3JR59"/>
<evidence type="ECO:0000313" key="3">
    <source>
        <dbReference type="EMBL" id="GIF82324.1"/>
    </source>
</evidence>
<evidence type="ECO:0000256" key="1">
    <source>
        <dbReference type="SAM" id="MobiDB-lite"/>
    </source>
</evidence>
<accession>A0A8J3JR59</accession>